<evidence type="ECO:0000313" key="1">
    <source>
        <dbReference type="EMBL" id="KEF30436.1"/>
    </source>
</evidence>
<accession>A0A072MYU3</accession>
<organism evidence="1 2">
    <name type="scientific">Marinobacter nitratireducens</name>
    <dbReference type="NCBI Taxonomy" id="1137280"/>
    <lineage>
        <taxon>Bacteria</taxon>
        <taxon>Pseudomonadati</taxon>
        <taxon>Pseudomonadota</taxon>
        <taxon>Gammaproteobacteria</taxon>
        <taxon>Pseudomonadales</taxon>
        <taxon>Marinobacteraceae</taxon>
        <taxon>Marinobacter</taxon>
    </lineage>
</organism>
<name>A0A072MYU3_9GAMM</name>
<keyword evidence="2" id="KW-1185">Reference proteome</keyword>
<sequence>MWVAVPDFIVDCQRGFQKQVVLFEKQRMTLEAANAHFFRHA</sequence>
<comment type="caution">
    <text evidence="1">The sequence shown here is derived from an EMBL/GenBank/DDBJ whole genome shotgun (WGS) entry which is preliminary data.</text>
</comment>
<dbReference type="PATRIC" id="fig|1137280.3.peg.2801"/>
<dbReference type="EMBL" id="ANIE01000008">
    <property type="protein sequence ID" value="KEF30436.1"/>
    <property type="molecule type" value="Genomic_DNA"/>
</dbReference>
<reference evidence="1 2" key="1">
    <citation type="submission" date="2012-12" db="EMBL/GenBank/DDBJ databases">
        <title>Genome assembly of Marinobacter sp. AK21.</title>
        <authorList>
            <person name="Khatri I."/>
            <person name="Kumar R."/>
            <person name="Vaidya B."/>
            <person name="Subramanian S."/>
            <person name="Pinnaka A."/>
        </authorList>
    </citation>
    <scope>NUCLEOTIDE SEQUENCE [LARGE SCALE GENOMIC DNA]</scope>
    <source>
        <strain evidence="1 2">AK21</strain>
    </source>
</reference>
<proteinExistence type="predicted"/>
<evidence type="ECO:0000313" key="2">
    <source>
        <dbReference type="Proteomes" id="UP000035057"/>
    </source>
</evidence>
<dbReference type="STRING" id="1137280.D777_02984"/>
<gene>
    <name evidence="1" type="ORF">D777_02984</name>
</gene>
<dbReference type="AlphaFoldDB" id="A0A072MYU3"/>
<dbReference type="Proteomes" id="UP000035057">
    <property type="component" value="Unassembled WGS sequence"/>
</dbReference>
<protein>
    <submittedName>
        <fullName evidence="1">Uncharacterized protein</fullName>
    </submittedName>
</protein>